<evidence type="ECO:0000313" key="2">
    <source>
        <dbReference type="Proteomes" id="UP000831701"/>
    </source>
</evidence>
<protein>
    <submittedName>
        <fullName evidence="1">Uncharacterized protein</fullName>
    </submittedName>
</protein>
<sequence length="449" mass="49069">MLQPAQVVFSCFTHQGRAFPMKTKLTKVDISPIASVKTLDTSSVDIVLSQATFPDCPSPSTTSAALPPSPPSPSSPSSTQYLDEFGSCAALLLSQKLRNLELQTRETEAGETRRSALDPSCLLTPPNTPHVIEPVELVKAYQDKGLKCDSETLTWSSDADAHDEGGLVFECLAALKVDHLKSDRPRFVELKEEEEEQEEQEAEDHYNDNNDEVFSLELERGERGLGLALVDTRELRGESSTFQLPEEEESLLSLLYQVSCVHGPGQVRCDVDAQELDIVDTLNCFPVDEERSVLCPPGPPVVHYDLLGLAGVQNKVVVRAPLSKVLDLLSVVGLIIVRYEAHYGGVVCKLYDGVCGVDDRTVTGEESEEGFTDTSLRVKGIFIRAVVPDSPAARCERLVPGDRILAVNGVSLLGLDYQSGKELIQSSGDRLRLLVARSEWMAKAIQSEC</sequence>
<dbReference type="Proteomes" id="UP000831701">
    <property type="component" value="Chromosome 12"/>
</dbReference>
<accession>A0ACB8WCE9</accession>
<dbReference type="EMBL" id="CM041542">
    <property type="protein sequence ID" value="KAI3365406.1"/>
    <property type="molecule type" value="Genomic_DNA"/>
</dbReference>
<name>A0ACB8WCE9_9TELE</name>
<gene>
    <name evidence="1" type="ORF">L3Q82_010489</name>
</gene>
<keyword evidence="2" id="KW-1185">Reference proteome</keyword>
<evidence type="ECO:0000313" key="1">
    <source>
        <dbReference type="EMBL" id="KAI3365406.1"/>
    </source>
</evidence>
<comment type="caution">
    <text evidence="1">The sequence shown here is derived from an EMBL/GenBank/DDBJ whole genome shotgun (WGS) entry which is preliminary data.</text>
</comment>
<reference evidence="1" key="1">
    <citation type="submission" date="2022-04" db="EMBL/GenBank/DDBJ databases">
        <title>Jade perch genome.</title>
        <authorList>
            <person name="Chao B."/>
        </authorList>
    </citation>
    <scope>NUCLEOTIDE SEQUENCE</scope>
    <source>
        <strain evidence="1">CB-2022</strain>
    </source>
</reference>
<organism evidence="1 2">
    <name type="scientific">Scortum barcoo</name>
    <name type="common">barcoo grunter</name>
    <dbReference type="NCBI Taxonomy" id="214431"/>
    <lineage>
        <taxon>Eukaryota</taxon>
        <taxon>Metazoa</taxon>
        <taxon>Chordata</taxon>
        <taxon>Craniata</taxon>
        <taxon>Vertebrata</taxon>
        <taxon>Euteleostomi</taxon>
        <taxon>Actinopterygii</taxon>
        <taxon>Neopterygii</taxon>
        <taxon>Teleostei</taxon>
        <taxon>Neoteleostei</taxon>
        <taxon>Acanthomorphata</taxon>
        <taxon>Eupercaria</taxon>
        <taxon>Centrarchiformes</taxon>
        <taxon>Terapontoidei</taxon>
        <taxon>Terapontidae</taxon>
        <taxon>Scortum</taxon>
    </lineage>
</organism>
<proteinExistence type="predicted"/>